<evidence type="ECO:0000313" key="2">
    <source>
        <dbReference type="Proteomes" id="UP000737018"/>
    </source>
</evidence>
<name>A0A8J4RVG1_9ROSI</name>
<keyword evidence="2" id="KW-1185">Reference proteome</keyword>
<accession>A0A8J4RVG1</accession>
<protein>
    <submittedName>
        <fullName evidence="1">Uncharacterized protein</fullName>
    </submittedName>
</protein>
<dbReference type="EMBL" id="JRKL02000205">
    <property type="protein sequence ID" value="KAF3973850.1"/>
    <property type="molecule type" value="Genomic_DNA"/>
</dbReference>
<dbReference type="Proteomes" id="UP000737018">
    <property type="component" value="Unassembled WGS sequence"/>
</dbReference>
<dbReference type="AlphaFoldDB" id="A0A8J4RVG1"/>
<proteinExistence type="predicted"/>
<gene>
    <name evidence="1" type="ORF">CMV_002760</name>
</gene>
<evidence type="ECO:0000313" key="1">
    <source>
        <dbReference type="EMBL" id="KAF3973850.1"/>
    </source>
</evidence>
<reference evidence="1" key="1">
    <citation type="submission" date="2020-03" db="EMBL/GenBank/DDBJ databases">
        <title>Castanea mollissima Vanexum genome sequencing.</title>
        <authorList>
            <person name="Staton M."/>
        </authorList>
    </citation>
    <scope>NUCLEOTIDE SEQUENCE</scope>
    <source>
        <tissue evidence="1">Leaf</tissue>
    </source>
</reference>
<comment type="caution">
    <text evidence="1">The sequence shown here is derived from an EMBL/GenBank/DDBJ whole genome shotgun (WGS) entry which is preliminary data.</text>
</comment>
<sequence length="71" mass="8190">MVVPGDQHTLIFISLFQLNQLIRPRRQFTGTSKGLICLLIHLELSSLLILGWLNINEDYQYLTFVCSNVQL</sequence>
<organism evidence="1 2">
    <name type="scientific">Castanea mollissima</name>
    <name type="common">Chinese chestnut</name>
    <dbReference type="NCBI Taxonomy" id="60419"/>
    <lineage>
        <taxon>Eukaryota</taxon>
        <taxon>Viridiplantae</taxon>
        <taxon>Streptophyta</taxon>
        <taxon>Embryophyta</taxon>
        <taxon>Tracheophyta</taxon>
        <taxon>Spermatophyta</taxon>
        <taxon>Magnoliopsida</taxon>
        <taxon>eudicotyledons</taxon>
        <taxon>Gunneridae</taxon>
        <taxon>Pentapetalae</taxon>
        <taxon>rosids</taxon>
        <taxon>fabids</taxon>
        <taxon>Fagales</taxon>
        <taxon>Fagaceae</taxon>
        <taxon>Castanea</taxon>
    </lineage>
</organism>